<dbReference type="STRING" id="1157962.A0A250XT91"/>
<dbReference type="GO" id="GO:0006270">
    <property type="term" value="P:DNA replication initiation"/>
    <property type="evidence" value="ECO:0007669"/>
    <property type="project" value="TreeGrafter"/>
</dbReference>
<feature type="compositionally biased region" description="Basic and acidic residues" evidence="1">
    <location>
        <begin position="966"/>
        <end position="982"/>
    </location>
</feature>
<feature type="domain" description="Origin recognition complex subunit 3 N-terminal" evidence="2">
    <location>
        <begin position="67"/>
        <end position="449"/>
    </location>
</feature>
<dbReference type="Proteomes" id="UP000232323">
    <property type="component" value="Unassembled WGS sequence"/>
</dbReference>
<evidence type="ECO:0000313" key="3">
    <source>
        <dbReference type="EMBL" id="GAX86275.1"/>
    </source>
</evidence>
<dbReference type="AlphaFoldDB" id="A0A250XT91"/>
<feature type="region of interest" description="Disordered" evidence="1">
    <location>
        <begin position="503"/>
        <end position="537"/>
    </location>
</feature>
<feature type="compositionally biased region" description="Basic and acidic residues" evidence="1">
    <location>
        <begin position="511"/>
        <end position="521"/>
    </location>
</feature>
<reference evidence="3 4" key="1">
    <citation type="submission" date="2017-08" db="EMBL/GenBank/DDBJ databases">
        <title>Acidophilic green algal genome provides insights into adaptation to an acidic environment.</title>
        <authorList>
            <person name="Hirooka S."/>
            <person name="Hirose Y."/>
            <person name="Kanesaki Y."/>
            <person name="Higuchi S."/>
            <person name="Fujiwara T."/>
            <person name="Onuma R."/>
            <person name="Era A."/>
            <person name="Ohbayashi R."/>
            <person name="Uzuka A."/>
            <person name="Nozaki H."/>
            <person name="Yoshikawa H."/>
            <person name="Miyagishima S.Y."/>
        </authorList>
    </citation>
    <scope>NUCLEOTIDE SEQUENCE [LARGE SCALE GENOMIC DNA]</scope>
    <source>
        <strain evidence="3 4">NIES-2499</strain>
    </source>
</reference>
<evidence type="ECO:0000313" key="4">
    <source>
        <dbReference type="Proteomes" id="UP000232323"/>
    </source>
</evidence>
<accession>A0A250XT91</accession>
<dbReference type="OrthoDB" id="548082at2759"/>
<evidence type="ECO:0000256" key="1">
    <source>
        <dbReference type="SAM" id="MobiDB-lite"/>
    </source>
</evidence>
<dbReference type="GO" id="GO:0003688">
    <property type="term" value="F:DNA replication origin binding"/>
    <property type="evidence" value="ECO:0007669"/>
    <property type="project" value="TreeGrafter"/>
</dbReference>
<dbReference type="PANTHER" id="PTHR12748:SF0">
    <property type="entry name" value="ORIGIN RECOGNITION COMPLEX SUBUNIT 3"/>
    <property type="match status" value="1"/>
</dbReference>
<evidence type="ECO:0000259" key="2">
    <source>
        <dbReference type="Pfam" id="PF07034"/>
    </source>
</evidence>
<keyword evidence="4" id="KW-1185">Reference proteome</keyword>
<organism evidence="3 4">
    <name type="scientific">Chlamydomonas eustigma</name>
    <dbReference type="NCBI Taxonomy" id="1157962"/>
    <lineage>
        <taxon>Eukaryota</taxon>
        <taxon>Viridiplantae</taxon>
        <taxon>Chlorophyta</taxon>
        <taxon>core chlorophytes</taxon>
        <taxon>Chlorophyceae</taxon>
        <taxon>CS clade</taxon>
        <taxon>Chlamydomonadales</taxon>
        <taxon>Chlamydomonadaceae</taxon>
        <taxon>Chlamydomonas</taxon>
    </lineage>
</organism>
<comment type="caution">
    <text evidence="3">The sequence shown here is derived from an EMBL/GenBank/DDBJ whole genome shotgun (WGS) entry which is preliminary data.</text>
</comment>
<feature type="region of interest" description="Disordered" evidence="1">
    <location>
        <begin position="921"/>
        <end position="982"/>
    </location>
</feature>
<feature type="compositionally biased region" description="Acidic residues" evidence="1">
    <location>
        <begin position="932"/>
        <end position="943"/>
    </location>
</feature>
<protein>
    <recommendedName>
        <fullName evidence="2">Origin recognition complex subunit 3 N-terminal domain-containing protein</fullName>
    </recommendedName>
</protein>
<sequence length="1094" mass="117683">MEWLSTTEERSQTVASISRAFEVLRQNPTKCNELAQKEGRKTRSAVENPTDDDLSEIPIVIDVSDQDVEAFPPLTDVDSTDCRKERVEAYLSFSEDLKRRYQEFSSRSDLNACEDLWFNFVMHQDPTITSGNFSSPVRRTPSARLKLGVGNAPTIATAILSARGIGSDVDAFNLYPALVKYLTDRKAYVAHLTDKDLDGGVGAALHAVLHQLMGPQTQDWGANDVEALYSWYADQTTSVVVDHPRACCAPQPAETSEGVAHKSAPSSSTVSDDKKAQSVSRQLRQRRAVVGDEKGSKKPSAATGLPGVGADLFAATKRANQRRPVVLLIQSAERMDVSCFRDLVKLFSVDHPRFPVSLVLGSSVPHDVLTANLSTDVLSRLRLKPLSLQPQKDRLNSFFQDVVLSASPATLPLVLAHEPMKYLLERFSQTDGSVNTLLHAMDLAGMEHCRGEMLAAMAPSCLSGDVEAIEATLAAMPQDAVLKMAESLGCNLSPSMALGRSRPSAKAACRSGEKLEEEKKTASRGRSRSKGAGTGEEVCGPVSSYLQDMAMCMAEAGVTWATWRLGLMWMHEVAKSTDAASRSSDFSLPSLYLSASQPDFMRLEPTHTSAIMATNKGRSLVNQLTGQTSSVSVRRLSQHRPEDGLDPLLDTLEDLAEEALQACSAATPIISALEELKRIREPASLSPPAAKGATCCSAVTATAGGGVVGDLLSPVRQALQSVGLQSPQQVTGTEGLPALPSQQPQTATAVVVKGQAMTQEAKRRARKEALLKATLSAATGGSVNSVASVVAGGKGSSPLKLGSLLQDRLADFMASTLPKLLSASPFSKQGARSFLYSGIWELESQLTYAPRAAVHEALLRPHTFMLGPEQDMGVKMESTALAYRLLMGQDMIDIGQWLEEYCWAATEATDNSIILPSAAACPRSAKENAADSSEEEEDDEEREEFSAGETGRGRKKLRGRRRGRRMSPEKEAADEDHNSRGARKLKEAAYSLPTGSHRIHQASSGGRHQECNGVQAAAAAVARSTQAGSSGHCQSSKYMVMNAVELEAEAMLLAARFSQAAAELQFVGMCRPSKRRKGAAVQKTYYAPESLLAA</sequence>
<dbReference type="GO" id="GO:0005664">
    <property type="term" value="C:nuclear origin of replication recognition complex"/>
    <property type="evidence" value="ECO:0007669"/>
    <property type="project" value="InterPro"/>
</dbReference>
<dbReference type="Pfam" id="PF07034">
    <property type="entry name" value="ORC3_N"/>
    <property type="match status" value="1"/>
</dbReference>
<gene>
    <name evidence="3" type="ORF">CEUSTIGMA_g13687.t1</name>
</gene>
<proteinExistence type="predicted"/>
<dbReference type="InterPro" id="IPR020795">
    <property type="entry name" value="ORC3"/>
</dbReference>
<feature type="compositionally biased region" description="Basic residues" evidence="1">
    <location>
        <begin position="953"/>
        <end position="965"/>
    </location>
</feature>
<dbReference type="PANTHER" id="PTHR12748">
    <property type="entry name" value="ORIGIN RECOGNITION COMPLEX SUBUNIT 3"/>
    <property type="match status" value="1"/>
</dbReference>
<dbReference type="GO" id="GO:0005656">
    <property type="term" value="C:nuclear pre-replicative complex"/>
    <property type="evidence" value="ECO:0007669"/>
    <property type="project" value="TreeGrafter"/>
</dbReference>
<dbReference type="InterPro" id="IPR045667">
    <property type="entry name" value="ORC3_N"/>
</dbReference>
<dbReference type="EMBL" id="BEGY01000257">
    <property type="protein sequence ID" value="GAX86275.1"/>
    <property type="molecule type" value="Genomic_DNA"/>
</dbReference>
<feature type="region of interest" description="Disordered" evidence="1">
    <location>
        <begin position="250"/>
        <end position="303"/>
    </location>
</feature>
<name>A0A250XT91_9CHLO</name>
<dbReference type="GO" id="GO:0031261">
    <property type="term" value="C:DNA replication preinitiation complex"/>
    <property type="evidence" value="ECO:0007669"/>
    <property type="project" value="TreeGrafter"/>
</dbReference>